<protein>
    <submittedName>
        <fullName evidence="7">Iron-sulfur flavoprotein</fullName>
    </submittedName>
</protein>
<dbReference type="PANTHER" id="PTHR43278">
    <property type="entry name" value="NAD(P)H-DEPENDENT FMN-CONTAINING OXIDOREDUCTASE YWQN-RELATED"/>
    <property type="match status" value="1"/>
</dbReference>
<dbReference type="KEGG" id="msj:MSSAC_1675"/>
<reference evidence="7 8" key="1">
    <citation type="submission" date="2014-07" db="EMBL/GenBank/DDBJ databases">
        <title>Methanogenic archaea and the global carbon cycle.</title>
        <authorList>
            <person name="Henriksen J.R."/>
            <person name="Luke J."/>
            <person name="Reinhart S."/>
            <person name="Benedict M.N."/>
            <person name="Youngblut N.D."/>
            <person name="Metcalf M.E."/>
            <person name="Whitaker R.J."/>
            <person name="Metcalf W.W."/>
        </authorList>
    </citation>
    <scope>NUCLEOTIDE SEQUENCE [LARGE SCALE GENOMIC DNA]</scope>
    <source>
        <strain evidence="7 8">C2J</strain>
    </source>
</reference>
<dbReference type="InterPro" id="IPR029039">
    <property type="entry name" value="Flavoprotein-like_sf"/>
</dbReference>
<evidence type="ECO:0000313" key="7">
    <source>
        <dbReference type="EMBL" id="AKB36265.1"/>
    </source>
</evidence>
<dbReference type="Gene3D" id="3.40.50.360">
    <property type="match status" value="1"/>
</dbReference>
<dbReference type="STRING" id="1434118.MSSAC_1675"/>
<dbReference type="PANTHER" id="PTHR43278:SF2">
    <property type="entry name" value="IRON-SULFUR FLAVOPROTEIN"/>
    <property type="match status" value="1"/>
</dbReference>
<keyword evidence="4" id="KW-0288">FMN</keyword>
<comment type="cofactor">
    <cofactor evidence="1">
        <name>FMN</name>
        <dbReference type="ChEBI" id="CHEBI:58210"/>
    </cofactor>
</comment>
<dbReference type="InterPro" id="IPR051796">
    <property type="entry name" value="ISF_SsuE-like"/>
</dbReference>
<evidence type="ECO:0000256" key="3">
    <source>
        <dbReference type="ARBA" id="ARBA00022630"/>
    </source>
</evidence>
<dbReference type="AlphaFoldDB" id="A0A0E3PP07"/>
<dbReference type="SUPFAM" id="SSF52218">
    <property type="entry name" value="Flavoproteins"/>
    <property type="match status" value="1"/>
</dbReference>
<dbReference type="PATRIC" id="fig|1434118.4.peg.2140"/>
<comment type="cofactor">
    <cofactor evidence="2">
        <name>[4Fe-4S] cluster</name>
        <dbReference type="ChEBI" id="CHEBI:49883"/>
    </cofactor>
</comment>
<dbReference type="EMBL" id="CP009508">
    <property type="protein sequence ID" value="AKB36265.1"/>
    <property type="molecule type" value="Genomic_DNA"/>
</dbReference>
<accession>A0A0E3PP07</accession>
<evidence type="ECO:0000256" key="5">
    <source>
        <dbReference type="ARBA" id="ARBA00038292"/>
    </source>
</evidence>
<comment type="similarity">
    <text evidence="5">Belongs to the SsuE family. Isf subfamily.</text>
</comment>
<evidence type="ECO:0000259" key="6">
    <source>
        <dbReference type="Pfam" id="PF03358"/>
    </source>
</evidence>
<dbReference type="HOGENOM" id="CLU_050993_2_0_2"/>
<gene>
    <name evidence="7" type="ORF">MSSAC_1675</name>
</gene>
<evidence type="ECO:0000256" key="1">
    <source>
        <dbReference type="ARBA" id="ARBA00001917"/>
    </source>
</evidence>
<evidence type="ECO:0000313" key="8">
    <source>
        <dbReference type="Proteomes" id="UP000033123"/>
    </source>
</evidence>
<evidence type="ECO:0000256" key="2">
    <source>
        <dbReference type="ARBA" id="ARBA00001966"/>
    </source>
</evidence>
<evidence type="ECO:0000256" key="4">
    <source>
        <dbReference type="ARBA" id="ARBA00022643"/>
    </source>
</evidence>
<sequence length="227" mass="25721">MKVIAINGSPRKKWNTATLLEKALEGAASEGAETEIIHLYDLDFKGCTSCFACKLKGGKSYGKCAMKDELTPVLERLENADAVILGSPIYLGNLTGEMRSFMERHVFPYLTYSNSLPSLYPKNTPVGFIYTMGAKEEYFDMFGIRKTIELNENLARRIFGYSESLYSTDTYQFDDYSKYVADRFDPEEKAKRRKEVFPKDCEKAFEMGAGFVKRQKVLDVSSKSNSV</sequence>
<keyword evidence="3" id="KW-0285">Flavoprotein</keyword>
<dbReference type="GO" id="GO:0016491">
    <property type="term" value="F:oxidoreductase activity"/>
    <property type="evidence" value="ECO:0007669"/>
    <property type="project" value="InterPro"/>
</dbReference>
<dbReference type="RefSeq" id="WP_048181783.1">
    <property type="nucleotide sequence ID" value="NZ_CP009508.1"/>
</dbReference>
<proteinExistence type="inferred from homology"/>
<dbReference type="GeneID" id="24871289"/>
<feature type="domain" description="NADPH-dependent FMN reductase-like" evidence="6">
    <location>
        <begin position="1"/>
        <end position="130"/>
    </location>
</feature>
<organism evidence="7 8">
    <name type="scientific">Methanosarcina siciliae C2J</name>
    <dbReference type="NCBI Taxonomy" id="1434118"/>
    <lineage>
        <taxon>Archaea</taxon>
        <taxon>Methanobacteriati</taxon>
        <taxon>Methanobacteriota</taxon>
        <taxon>Stenosarchaea group</taxon>
        <taxon>Methanomicrobia</taxon>
        <taxon>Methanosarcinales</taxon>
        <taxon>Methanosarcinaceae</taxon>
        <taxon>Methanosarcina</taxon>
    </lineage>
</organism>
<dbReference type="Pfam" id="PF03358">
    <property type="entry name" value="FMN_red"/>
    <property type="match status" value="1"/>
</dbReference>
<dbReference type="InterPro" id="IPR005025">
    <property type="entry name" value="FMN_Rdtase-like_dom"/>
</dbReference>
<dbReference type="Proteomes" id="UP000033123">
    <property type="component" value="Chromosome"/>
</dbReference>
<name>A0A0E3PP07_9EURY</name>